<dbReference type="InterPro" id="IPR037185">
    <property type="entry name" value="EmrE-like"/>
</dbReference>
<comment type="caution">
    <text evidence="2">The sequence shown here is derived from an EMBL/GenBank/DDBJ whole genome shotgun (WGS) entry which is preliminary data.</text>
</comment>
<feature type="transmembrane region" description="Helical" evidence="1">
    <location>
        <begin position="133"/>
        <end position="153"/>
    </location>
</feature>
<evidence type="ECO:0000313" key="3">
    <source>
        <dbReference type="Proteomes" id="UP000609879"/>
    </source>
</evidence>
<gene>
    <name evidence="2" type="ORF">Ade02nite_51790</name>
</gene>
<keyword evidence="1" id="KW-0472">Membrane</keyword>
<proteinExistence type="predicted"/>
<feature type="transmembrane region" description="Helical" evidence="1">
    <location>
        <begin position="74"/>
        <end position="92"/>
    </location>
</feature>
<dbReference type="PANTHER" id="PTHR40761:SF1">
    <property type="entry name" value="CONSERVED INTEGRAL MEMBRANE ALANINE VALINE AND LEUCINE RICH PROTEIN-RELATED"/>
    <property type="match status" value="1"/>
</dbReference>
<dbReference type="PANTHER" id="PTHR40761">
    <property type="entry name" value="CONSERVED INTEGRAL MEMBRANE ALANINE VALINE AND LEUCINE RICH PROTEIN-RELATED"/>
    <property type="match status" value="1"/>
</dbReference>
<protein>
    <recommendedName>
        <fullName evidence="4">Integral membrane protein</fullName>
    </recommendedName>
</protein>
<feature type="transmembrane region" description="Helical" evidence="1">
    <location>
        <begin position="104"/>
        <end position="126"/>
    </location>
</feature>
<evidence type="ECO:0000313" key="2">
    <source>
        <dbReference type="EMBL" id="GID76538.1"/>
    </source>
</evidence>
<keyword evidence="1" id="KW-0812">Transmembrane</keyword>
<feature type="transmembrane region" description="Helical" evidence="1">
    <location>
        <begin position="198"/>
        <end position="216"/>
    </location>
</feature>
<keyword evidence="3" id="KW-1185">Reference proteome</keyword>
<feature type="transmembrane region" description="Helical" evidence="1">
    <location>
        <begin position="168"/>
        <end position="186"/>
    </location>
</feature>
<name>A0ABQ3Y947_9ACTN</name>
<dbReference type="Proteomes" id="UP000609879">
    <property type="component" value="Unassembled WGS sequence"/>
</dbReference>
<keyword evidence="1" id="KW-1133">Transmembrane helix</keyword>
<dbReference type="EMBL" id="BOMI01000104">
    <property type="protein sequence ID" value="GID76538.1"/>
    <property type="molecule type" value="Genomic_DNA"/>
</dbReference>
<feature type="transmembrane region" description="Helical" evidence="1">
    <location>
        <begin position="42"/>
        <end position="62"/>
    </location>
</feature>
<evidence type="ECO:0000256" key="1">
    <source>
        <dbReference type="SAM" id="Phobius"/>
    </source>
</evidence>
<accession>A0ABQ3Y947</accession>
<dbReference type="SUPFAM" id="SSF103481">
    <property type="entry name" value="Multidrug resistance efflux transporter EmrE"/>
    <property type="match status" value="1"/>
</dbReference>
<reference evidence="2 3" key="1">
    <citation type="submission" date="2021-01" db="EMBL/GenBank/DDBJ databases">
        <title>Whole genome shotgun sequence of Actinoplanes deccanensis NBRC 13994.</title>
        <authorList>
            <person name="Komaki H."/>
            <person name="Tamura T."/>
        </authorList>
    </citation>
    <scope>NUCLEOTIDE SEQUENCE [LARGE SCALE GENOMIC DNA]</scope>
    <source>
        <strain evidence="2 3">NBRC 13994</strain>
    </source>
</reference>
<sequence length="256" mass="25139">MQAAAARGAGTALALALSPLYLVGLAGDGGGWLLSLWALRGLPVYVVQAVLAGSLAVTVLLARAVLRTPLRGRDYGAVAVMVGALAVVGLSSDEQPASVPGHGTTVVLAVAGFAVAAITGAAVLVAGRTDRRGLLLAGLGGVAYSATALAGRAVEIRTPVLATLAEPLLWVVICTGVAGTAAYAAALRRGTVAAVTGLLWAVEVIVPALVAVPLLGDEIRHGWAAPAVLGVMAVVGAAAVLARSSGTAATAEQQPA</sequence>
<evidence type="ECO:0008006" key="4">
    <source>
        <dbReference type="Google" id="ProtNLM"/>
    </source>
</evidence>
<feature type="transmembrane region" description="Helical" evidence="1">
    <location>
        <begin position="222"/>
        <end position="242"/>
    </location>
</feature>
<organism evidence="2 3">
    <name type="scientific">Paractinoplanes deccanensis</name>
    <dbReference type="NCBI Taxonomy" id="113561"/>
    <lineage>
        <taxon>Bacteria</taxon>
        <taxon>Bacillati</taxon>
        <taxon>Actinomycetota</taxon>
        <taxon>Actinomycetes</taxon>
        <taxon>Micromonosporales</taxon>
        <taxon>Micromonosporaceae</taxon>
        <taxon>Paractinoplanes</taxon>
    </lineage>
</organism>